<dbReference type="EMBL" id="BDGG01000019">
    <property type="protein sequence ID" value="GAV08974.1"/>
    <property type="molecule type" value="Genomic_DNA"/>
</dbReference>
<proteinExistence type="predicted"/>
<evidence type="ECO:0000313" key="3">
    <source>
        <dbReference type="EMBL" id="GAV08974.1"/>
    </source>
</evidence>
<feature type="chain" id="PRO_5010468002" evidence="1">
    <location>
        <begin position="23"/>
        <end position="173"/>
    </location>
</feature>
<reference evidence="2 4" key="1">
    <citation type="journal article" date="2016" name="Nat. Commun.">
        <title>Extremotolerant tardigrade genome and improved radiotolerance of human cultured cells by tardigrade-unique protein.</title>
        <authorList>
            <person name="Hashimoto T."/>
            <person name="Horikawa D.D."/>
            <person name="Saito Y."/>
            <person name="Kuwahara H."/>
            <person name="Kozuka-Hata H."/>
            <person name="Shin-I T."/>
            <person name="Minakuchi Y."/>
            <person name="Ohishi K."/>
            <person name="Motoyama A."/>
            <person name="Aizu T."/>
            <person name="Enomoto A."/>
            <person name="Kondo K."/>
            <person name="Tanaka S."/>
            <person name="Hara Y."/>
            <person name="Koshikawa S."/>
            <person name="Sagara H."/>
            <person name="Miura T."/>
            <person name="Yokobori S."/>
            <person name="Miyagawa K."/>
            <person name="Suzuki Y."/>
            <person name="Kubo T."/>
            <person name="Oyama M."/>
            <person name="Kohara Y."/>
            <person name="Fujiyama A."/>
            <person name="Arakawa K."/>
            <person name="Katayama T."/>
            <person name="Toyoda A."/>
            <person name="Kunieda T."/>
        </authorList>
    </citation>
    <scope>NUCLEOTIDE SEQUENCE [LARGE SCALE GENOMIC DNA]</scope>
    <source>
        <strain evidence="2 4">YOKOZUNA-1</strain>
    </source>
</reference>
<organism evidence="2 4">
    <name type="scientific">Ramazzottius varieornatus</name>
    <name type="common">Water bear</name>
    <name type="synonym">Tardigrade</name>
    <dbReference type="NCBI Taxonomy" id="947166"/>
    <lineage>
        <taxon>Eukaryota</taxon>
        <taxon>Metazoa</taxon>
        <taxon>Ecdysozoa</taxon>
        <taxon>Tardigrada</taxon>
        <taxon>Eutardigrada</taxon>
        <taxon>Parachela</taxon>
        <taxon>Hypsibioidea</taxon>
        <taxon>Ramazzottiidae</taxon>
        <taxon>Ramazzottius</taxon>
    </lineage>
</organism>
<feature type="signal peptide" evidence="1">
    <location>
        <begin position="1"/>
        <end position="22"/>
    </location>
</feature>
<evidence type="ECO:0000256" key="1">
    <source>
        <dbReference type="SAM" id="SignalP"/>
    </source>
</evidence>
<dbReference type="EMBL" id="BDGG01000009">
    <property type="protein sequence ID" value="GAV03031.1"/>
    <property type="molecule type" value="Genomic_DNA"/>
</dbReference>
<name>A0A1D1VPZ6_RAMVA</name>
<sequence length="173" mass="19457">MAVRLPVQVALLLVAVSVGVRSKPPALGEPLTATSTIERNRKLAVVDIPLYIGIAKQMVKLGKDFLGIAFNKKSDWTDVFGHKCQYRLTGRFCYLLKYRFIGQLECKGLGNWDSADCLKRKDNTAFEVPYRGYVVALCRAGKDKVQLIRAINNHREIRQEAKADVIEHLHANC</sequence>
<evidence type="ECO:0000313" key="4">
    <source>
        <dbReference type="Proteomes" id="UP000186922"/>
    </source>
</evidence>
<protein>
    <submittedName>
        <fullName evidence="2">Uncharacterized protein</fullName>
    </submittedName>
</protein>
<dbReference type="AlphaFoldDB" id="A0A1D1VPZ6"/>
<comment type="caution">
    <text evidence="2">The sequence shown here is derived from an EMBL/GenBank/DDBJ whole genome shotgun (WGS) entry which is preliminary data.</text>
</comment>
<gene>
    <name evidence="2" type="primary">RvY_13519-1</name>
    <name evidence="2" type="synonym">RvY_13519.1</name>
    <name evidence="3" type="synonym">RvY_18586-1</name>
    <name evidence="3" type="synonym">RvY_18586.1</name>
    <name evidence="2" type="ORF">RvY_13519</name>
    <name evidence="3" type="ORF">RvY_18586</name>
</gene>
<keyword evidence="4" id="KW-1185">Reference proteome</keyword>
<keyword evidence="1" id="KW-0732">Signal</keyword>
<dbReference type="Proteomes" id="UP000186922">
    <property type="component" value="Unassembled WGS sequence"/>
</dbReference>
<evidence type="ECO:0000313" key="2">
    <source>
        <dbReference type="EMBL" id="GAV03031.1"/>
    </source>
</evidence>
<accession>A0A1D1VPZ6</accession>